<dbReference type="AlphaFoldDB" id="A0A1V4BTW9"/>
<evidence type="ECO:0000313" key="1">
    <source>
        <dbReference type="EMBL" id="OPF17923.1"/>
    </source>
</evidence>
<name>A0A1V4BTW9_MICAE</name>
<accession>A0A1V4BTW9</accession>
<protein>
    <submittedName>
        <fullName evidence="1">Uncharacterized protein</fullName>
    </submittedName>
</protein>
<dbReference type="Proteomes" id="UP000189835">
    <property type="component" value="Unassembled WGS sequence"/>
</dbReference>
<dbReference type="EMBL" id="MVGR01000004">
    <property type="protein sequence ID" value="OPF17923.1"/>
    <property type="molecule type" value="Genomic_DNA"/>
</dbReference>
<proteinExistence type="predicted"/>
<comment type="caution">
    <text evidence="1">The sequence shown here is derived from an EMBL/GenBank/DDBJ whole genome shotgun (WGS) entry which is preliminary data.</text>
</comment>
<organism evidence="1 2">
    <name type="scientific">Microcystis aeruginosa KW</name>
    <dbReference type="NCBI Taxonomy" id="1960155"/>
    <lineage>
        <taxon>Bacteria</taxon>
        <taxon>Bacillati</taxon>
        <taxon>Cyanobacteriota</taxon>
        <taxon>Cyanophyceae</taxon>
        <taxon>Oscillatoriophycideae</taxon>
        <taxon>Chroococcales</taxon>
        <taxon>Microcystaceae</taxon>
        <taxon>Microcystis</taxon>
    </lineage>
</organism>
<sequence length="133" mass="15311">MKWNWNTPAWETPIGLADGVELFCLPGSIVPEEGWPDTFWRHVSERHLLLGVEAQRVIRLFRELEPGESARCHFPPWGLAFYEWDTLLFAATLCYECNNAYIYTAQGKELRAFDPAGPNAARLRDVLKQHLPL</sequence>
<reference evidence="1 2" key="1">
    <citation type="submission" date="2017-02" db="EMBL/GenBank/DDBJ databases">
        <title>Genome sequence of Microcystis aeruginosa KW.</title>
        <authorList>
            <person name="Oh H.-M."/>
            <person name="Ahn C.-Y."/>
            <person name="Jeong H."/>
            <person name="Srivastava A."/>
            <person name="Lee H.-G."/>
            <person name="Kang S.-R."/>
        </authorList>
    </citation>
    <scope>NUCLEOTIDE SEQUENCE [LARGE SCALE GENOMIC DNA]</scope>
    <source>
        <strain evidence="1 2">KW</strain>
    </source>
</reference>
<gene>
    <name evidence="1" type="ORF">B1L04_18855</name>
</gene>
<evidence type="ECO:0000313" key="2">
    <source>
        <dbReference type="Proteomes" id="UP000189835"/>
    </source>
</evidence>